<comment type="pathway">
    <text evidence="4 17">Glycolipid biosynthesis; lipid IV(A) biosynthesis; lipid IV(A) from (3R)-3-hydroxytetradecanoyl-[acyl-carrier-protein] and UDP-N-acetyl-alpha-D-glucosamine: step 2/6.</text>
</comment>
<dbReference type="PANTHER" id="PTHR33694:SF1">
    <property type="entry name" value="UDP-3-O-ACYL-N-ACETYLGLUCOSAMINE DEACETYLASE 1, MITOCHONDRIAL-RELATED"/>
    <property type="match status" value="1"/>
</dbReference>
<dbReference type="GO" id="GO:0006633">
    <property type="term" value="P:fatty acid biosynthetic process"/>
    <property type="evidence" value="ECO:0007669"/>
    <property type="project" value="UniProtKB-UniRule"/>
</dbReference>
<dbReference type="EC" id="3.5.1.108" evidence="17"/>
<keyword evidence="10 17" id="KW-0862">Zinc</keyword>
<comment type="similarity">
    <text evidence="15">In the N-terminal section; belongs to the LpxC family.</text>
</comment>
<comment type="catalytic activity">
    <reaction evidence="18">
        <text>a (3R)-hydroxyacyl-[ACP] = a (2E)-enoyl-[ACP] + H2O</text>
        <dbReference type="Rhea" id="RHEA:13097"/>
        <dbReference type="Rhea" id="RHEA-COMP:9925"/>
        <dbReference type="Rhea" id="RHEA-COMP:9945"/>
        <dbReference type="ChEBI" id="CHEBI:15377"/>
        <dbReference type="ChEBI" id="CHEBI:78784"/>
        <dbReference type="ChEBI" id="CHEBI:78827"/>
        <dbReference type="EC" id="4.2.1.59"/>
    </reaction>
</comment>
<dbReference type="AlphaFoldDB" id="A0A653WKP2"/>
<evidence type="ECO:0000256" key="4">
    <source>
        <dbReference type="ARBA" id="ARBA00005002"/>
    </source>
</evidence>
<dbReference type="InterPro" id="IPR010084">
    <property type="entry name" value="FabZ"/>
</dbReference>
<feature type="active site" evidence="18">
    <location>
        <position position="369"/>
    </location>
</feature>
<keyword evidence="8 17" id="KW-0479">Metal-binding</keyword>
<dbReference type="GO" id="GO:0016020">
    <property type="term" value="C:membrane"/>
    <property type="evidence" value="ECO:0007669"/>
    <property type="project" value="GOC"/>
</dbReference>
<name>A0A653WKP2_9FLAO</name>
<dbReference type="Gene3D" id="3.30.230.20">
    <property type="entry name" value="lpxc deacetylase, domain 1"/>
    <property type="match status" value="1"/>
</dbReference>
<dbReference type="RefSeq" id="WP_116768938.1">
    <property type="nucleotide sequence ID" value="NZ_JBNPYH010000001.1"/>
</dbReference>
<dbReference type="HAMAP" id="MF_00388">
    <property type="entry name" value="LpxC"/>
    <property type="match status" value="1"/>
</dbReference>
<comment type="similarity">
    <text evidence="16">In the C-terminal section; belongs to the thioester dehydratase family.</text>
</comment>
<dbReference type="UniPathway" id="UPA00359">
    <property type="reaction ID" value="UER00478"/>
</dbReference>
<feature type="binding site" evidence="17">
    <location>
        <position position="82"/>
    </location>
    <ligand>
        <name>Zn(2+)</name>
        <dbReference type="ChEBI" id="CHEBI:29105"/>
    </ligand>
</feature>
<keyword evidence="11 17" id="KW-0443">Lipid metabolism</keyword>
<dbReference type="GO" id="GO:0103117">
    <property type="term" value="F:UDP-3-O-acyl-N-acetylglucosamine deacetylase activity"/>
    <property type="evidence" value="ECO:0007669"/>
    <property type="project" value="UniProtKB-UniRule"/>
</dbReference>
<dbReference type="FunFam" id="3.10.129.10:FF:000001">
    <property type="entry name" value="3-hydroxyacyl-[acyl-carrier-protein] dehydratase FabZ"/>
    <property type="match status" value="1"/>
</dbReference>
<dbReference type="PANTHER" id="PTHR33694">
    <property type="entry name" value="UDP-3-O-ACYL-N-ACETYLGLUCOSAMINE DEACETYLASE 1, MITOCHONDRIAL-RELATED"/>
    <property type="match status" value="1"/>
</dbReference>
<evidence type="ECO:0000256" key="15">
    <source>
        <dbReference type="ARBA" id="ARBA00061221"/>
    </source>
</evidence>
<keyword evidence="12 18" id="KW-0456">Lyase</keyword>
<comment type="function">
    <text evidence="14 18">Involved in unsaturated fatty acids biosynthesis. Catalyzes the dehydration of short chain beta-hydroxyacyl-ACPs and long chain saturated and unsaturated beta-hydroxyacyl-ACPs.</text>
</comment>
<evidence type="ECO:0000256" key="14">
    <source>
        <dbReference type="ARBA" id="ARBA00025049"/>
    </source>
</evidence>
<dbReference type="HAMAP" id="MF_00406">
    <property type="entry name" value="FabZ"/>
    <property type="match status" value="1"/>
</dbReference>
<dbReference type="Gene3D" id="3.10.129.10">
    <property type="entry name" value="Hotdog Thioesterase"/>
    <property type="match status" value="1"/>
</dbReference>
<dbReference type="GO" id="GO:0009245">
    <property type="term" value="P:lipid A biosynthetic process"/>
    <property type="evidence" value="ECO:0007669"/>
    <property type="project" value="UniProtKB-UniRule"/>
</dbReference>
<dbReference type="Pfam" id="PF03331">
    <property type="entry name" value="LpxC"/>
    <property type="match status" value="2"/>
</dbReference>
<dbReference type="InterPro" id="IPR029069">
    <property type="entry name" value="HotDog_dom_sf"/>
</dbReference>
<feature type="binding site" evidence="17">
    <location>
        <position position="264"/>
    </location>
    <ligand>
        <name>Zn(2+)</name>
        <dbReference type="ChEBI" id="CHEBI:29105"/>
    </ligand>
</feature>
<protein>
    <recommendedName>
        <fullName evidence="17 18">Multifunctional fusion protein</fullName>
    </recommendedName>
    <domain>
        <recommendedName>
            <fullName evidence="18">3-hydroxyacyl-[acyl-carrier-protein] dehydratase FabZ</fullName>
            <ecNumber evidence="18">4.2.1.59</ecNumber>
        </recommendedName>
        <alternativeName>
            <fullName evidence="18">(3R)-hydroxymyristoyl-[acyl-carrier-protein] dehydratase</fullName>
        </alternativeName>
        <alternativeName>
            <fullName evidence="18">Beta-hydroxyacyl-ACP dehydratase</fullName>
            <shortName evidence="18">(3R)-hydroxymyristoyl-ACP dehydrase</shortName>
        </alternativeName>
    </domain>
    <domain>
        <recommendedName>
            <fullName evidence="17">UDP-3-O-acyl-N-acetylglucosamine deacetylase</fullName>
            <shortName evidence="17">UDP-3-O-acyl-GlcNAc deacetylase</shortName>
            <ecNumber evidence="17">3.5.1.108</ecNumber>
        </recommendedName>
        <alternativeName>
            <fullName evidence="17">UDP-3-O-[R-3-hydroxymyristoyl]-N-acetylglucosamine deacetylase</fullName>
        </alternativeName>
    </domain>
</protein>
<evidence type="ECO:0000313" key="20">
    <source>
        <dbReference type="Proteomes" id="UP000430202"/>
    </source>
</evidence>
<sequence length="466" mass="51609">MSTTTIKQTTIGKEVSLTGVGLHTGSDVTIKFVPADKNHGYAFKRVDLEGTPIIPADANLVNNTQRGTNLEKNGVKIQTSEHVLAALVGLEIDNVLIELDAAEPPIMDGSSKFFVEALEKAGIVEQDAYREEYVVKEVISYRDEKTGSEITIIPSDTYQVTTMVDFGTKVLGTQNATLENIADFKKEIADARTFSFLHELEALLENGLIKGGDLNNAIVYVDKEISEDTMKKLEKAFNKKKLSVKANGILDNLTLHQPNEAARHKLLDVIGDLALAGTRIRGKVIANKPGHFVNTQFAKKIAQIIKLEKRNNVPKYDLSLPPLMDIHQIMDMLPHRPPFLLIDRILELSDQHVVGMKNVTMNEPFFVGHFPGAPVMPGVLQVEAMAQTGGILVLSTVPDPENYLTLFMKIDKVKFKRQVLPGDTLIFHCSLISPIRRGICHMQAYAYANDKLVSEAEMMAQIVKRT</sequence>
<evidence type="ECO:0000256" key="7">
    <source>
        <dbReference type="ARBA" id="ARBA00022556"/>
    </source>
</evidence>
<comment type="similarity">
    <text evidence="18">Belongs to the thioester dehydratase family. FabZ subfamily.</text>
</comment>
<gene>
    <name evidence="17 19" type="primary">lpxC</name>
    <name evidence="18 19" type="synonym">fabZ</name>
    <name evidence="19" type="ORF">MARI151_60293</name>
</gene>
<comment type="function">
    <text evidence="2 17">Catalyzes the hydrolysis of UDP-3-O-myristoyl-N-acetylglucosamine to form UDP-3-O-myristoylglucosamine and acetate, the committed step in lipid A biosynthesis.</text>
</comment>
<dbReference type="Proteomes" id="UP000430202">
    <property type="component" value="Unassembled WGS sequence"/>
</dbReference>
<evidence type="ECO:0000256" key="6">
    <source>
        <dbReference type="ARBA" id="ARBA00022516"/>
    </source>
</evidence>
<dbReference type="Gene3D" id="3.30.1700.10">
    <property type="entry name" value="lpxc deacetylase, domain 2"/>
    <property type="match status" value="1"/>
</dbReference>
<evidence type="ECO:0000256" key="1">
    <source>
        <dbReference type="ARBA" id="ARBA00001947"/>
    </source>
</evidence>
<keyword evidence="5 18" id="KW-0963">Cytoplasm</keyword>
<dbReference type="SUPFAM" id="SSF54211">
    <property type="entry name" value="Ribosomal protein S5 domain 2-like"/>
    <property type="match status" value="2"/>
</dbReference>
<dbReference type="InterPro" id="IPR020568">
    <property type="entry name" value="Ribosomal_Su5_D2-typ_SF"/>
</dbReference>
<dbReference type="NCBIfam" id="TIGR00325">
    <property type="entry name" value="lpxC"/>
    <property type="match status" value="1"/>
</dbReference>
<dbReference type="InterPro" id="IPR015870">
    <property type="entry name" value="UDP-acyl_N-AcGlcN_deAcase_N"/>
</dbReference>
<keyword evidence="20" id="KW-1185">Reference proteome</keyword>
<dbReference type="InterPro" id="IPR004463">
    <property type="entry name" value="UDP-acyl_GlcNac_deAcase"/>
</dbReference>
<comment type="cofactor">
    <cofactor evidence="1 17">
        <name>Zn(2+)</name>
        <dbReference type="ChEBI" id="CHEBI:29105"/>
    </cofactor>
</comment>
<evidence type="ECO:0000256" key="2">
    <source>
        <dbReference type="ARBA" id="ARBA00002923"/>
    </source>
</evidence>
<dbReference type="Pfam" id="PF07977">
    <property type="entry name" value="FabA"/>
    <property type="match status" value="1"/>
</dbReference>
<evidence type="ECO:0000256" key="5">
    <source>
        <dbReference type="ARBA" id="ARBA00022490"/>
    </source>
</evidence>
<evidence type="ECO:0000256" key="13">
    <source>
        <dbReference type="ARBA" id="ARBA00024535"/>
    </source>
</evidence>
<proteinExistence type="inferred from homology"/>
<dbReference type="InterPro" id="IPR013114">
    <property type="entry name" value="FabA_FabZ"/>
</dbReference>
<keyword evidence="7 17" id="KW-0441">Lipid A biosynthesis</keyword>
<accession>A0A653WKP2</accession>
<feature type="active site" description="Proton donor" evidence="17">
    <location>
        <position position="291"/>
    </location>
</feature>
<reference evidence="19 20" key="1">
    <citation type="submission" date="2019-10" db="EMBL/GenBank/DDBJ databases">
        <authorList>
            <person name="Karimi E."/>
        </authorList>
    </citation>
    <scope>NUCLEOTIDE SEQUENCE [LARGE SCALE GENOMIC DNA]</scope>
    <source>
        <strain evidence="19">Maribacter sp. 151</strain>
    </source>
</reference>
<evidence type="ECO:0000256" key="12">
    <source>
        <dbReference type="ARBA" id="ARBA00023239"/>
    </source>
</evidence>
<evidence type="ECO:0000256" key="10">
    <source>
        <dbReference type="ARBA" id="ARBA00022833"/>
    </source>
</evidence>
<dbReference type="NCBIfam" id="TIGR01750">
    <property type="entry name" value="fabZ"/>
    <property type="match status" value="1"/>
</dbReference>
<evidence type="ECO:0000256" key="18">
    <source>
        <dbReference type="HAMAP-Rule" id="MF_00406"/>
    </source>
</evidence>
<feature type="binding site" evidence="17">
    <location>
        <position position="268"/>
    </location>
    <ligand>
        <name>Zn(2+)</name>
        <dbReference type="ChEBI" id="CHEBI:29105"/>
    </ligand>
</feature>
<comment type="similarity">
    <text evidence="17">Belongs to the LpxC family.</text>
</comment>
<dbReference type="GO" id="GO:0005737">
    <property type="term" value="C:cytoplasm"/>
    <property type="evidence" value="ECO:0007669"/>
    <property type="project" value="UniProtKB-SubCell"/>
</dbReference>
<evidence type="ECO:0000256" key="9">
    <source>
        <dbReference type="ARBA" id="ARBA00022801"/>
    </source>
</evidence>
<evidence type="ECO:0000256" key="11">
    <source>
        <dbReference type="ARBA" id="ARBA00023098"/>
    </source>
</evidence>
<organism evidence="19 20">
    <name type="scientific">Maribacter litoralis</name>
    <dbReference type="NCBI Taxonomy" id="2059726"/>
    <lineage>
        <taxon>Bacteria</taxon>
        <taxon>Pseudomonadati</taxon>
        <taxon>Bacteroidota</taxon>
        <taxon>Flavobacteriia</taxon>
        <taxon>Flavobacteriales</taxon>
        <taxon>Flavobacteriaceae</taxon>
        <taxon>Maribacter</taxon>
    </lineage>
</organism>
<dbReference type="NCBIfam" id="NF000582">
    <property type="entry name" value="PRK00006.1"/>
    <property type="match status" value="1"/>
</dbReference>
<dbReference type="SUPFAM" id="SSF54637">
    <property type="entry name" value="Thioesterase/thiol ester dehydrase-isomerase"/>
    <property type="match status" value="1"/>
</dbReference>
<dbReference type="EC" id="4.2.1.59" evidence="18"/>
<comment type="catalytic activity">
    <reaction evidence="13 17">
        <text>a UDP-3-O-[(3R)-3-hydroxyacyl]-N-acetyl-alpha-D-glucosamine + H2O = a UDP-3-O-[(3R)-3-hydroxyacyl]-alpha-D-glucosamine + acetate</text>
        <dbReference type="Rhea" id="RHEA:67816"/>
        <dbReference type="ChEBI" id="CHEBI:15377"/>
        <dbReference type="ChEBI" id="CHEBI:30089"/>
        <dbReference type="ChEBI" id="CHEBI:137740"/>
        <dbReference type="ChEBI" id="CHEBI:173225"/>
        <dbReference type="EC" id="3.5.1.108"/>
    </reaction>
</comment>
<evidence type="ECO:0000256" key="16">
    <source>
        <dbReference type="ARBA" id="ARBA00061355"/>
    </source>
</evidence>
<dbReference type="EMBL" id="CABWLR010000006">
    <property type="protein sequence ID" value="VXC19468.1"/>
    <property type="molecule type" value="Genomic_DNA"/>
</dbReference>
<dbReference type="GO" id="GO:0046872">
    <property type="term" value="F:metal ion binding"/>
    <property type="evidence" value="ECO:0007669"/>
    <property type="project" value="UniProtKB-KW"/>
</dbReference>
<dbReference type="GO" id="GO:0019171">
    <property type="term" value="F:(3R)-hydroxyacyl-[acyl-carrier-protein] dehydratase activity"/>
    <property type="evidence" value="ECO:0007669"/>
    <property type="project" value="UniProtKB-EC"/>
</dbReference>
<keyword evidence="6 17" id="KW-0444">Lipid biosynthesis</keyword>
<dbReference type="NCBIfam" id="NF009667">
    <property type="entry name" value="PRK13188.1"/>
    <property type="match status" value="1"/>
</dbReference>
<dbReference type="InterPro" id="IPR011334">
    <property type="entry name" value="UDP-acyl_GlcNac_deAcase_C"/>
</dbReference>
<evidence type="ECO:0000256" key="8">
    <source>
        <dbReference type="ARBA" id="ARBA00022723"/>
    </source>
</evidence>
<evidence type="ECO:0000313" key="19">
    <source>
        <dbReference type="EMBL" id="VXC19468.1"/>
    </source>
</evidence>
<evidence type="ECO:0000256" key="3">
    <source>
        <dbReference type="ARBA" id="ARBA00004496"/>
    </source>
</evidence>
<evidence type="ECO:0000256" key="17">
    <source>
        <dbReference type="HAMAP-Rule" id="MF_00388"/>
    </source>
</evidence>
<keyword evidence="9 17" id="KW-0378">Hydrolase</keyword>
<dbReference type="CDD" id="cd01288">
    <property type="entry name" value="FabZ"/>
    <property type="match status" value="1"/>
</dbReference>
<comment type="subcellular location">
    <subcellularLocation>
        <location evidence="3 18">Cytoplasm</location>
    </subcellularLocation>
</comment>
<dbReference type="OrthoDB" id="9772788at2"/>